<organism evidence="2 3">
    <name type="scientific">Streptomyces koelreuteriae</name>
    <dbReference type="NCBI Taxonomy" id="2838015"/>
    <lineage>
        <taxon>Bacteria</taxon>
        <taxon>Bacillati</taxon>
        <taxon>Actinomycetota</taxon>
        <taxon>Actinomycetes</taxon>
        <taxon>Kitasatosporales</taxon>
        <taxon>Streptomycetaceae</taxon>
        <taxon>Streptomyces</taxon>
    </lineage>
</organism>
<evidence type="ECO:0000313" key="2">
    <source>
        <dbReference type="EMBL" id="QWB27224.1"/>
    </source>
</evidence>
<dbReference type="Pfam" id="PF13416">
    <property type="entry name" value="SBP_bac_8"/>
    <property type="match status" value="1"/>
</dbReference>
<name>A0ABX8G1H4_9ACTN</name>
<dbReference type="InterPro" id="IPR050490">
    <property type="entry name" value="Bact_solute-bd_prot1"/>
</dbReference>
<dbReference type="EMBL" id="CP075896">
    <property type="protein sequence ID" value="QWB27224.1"/>
    <property type="molecule type" value="Genomic_DNA"/>
</dbReference>
<dbReference type="SUPFAM" id="SSF53850">
    <property type="entry name" value="Periplasmic binding protein-like II"/>
    <property type="match status" value="1"/>
</dbReference>
<dbReference type="RefSeq" id="WP_215123020.1">
    <property type="nucleotide sequence ID" value="NZ_CP075896.1"/>
</dbReference>
<dbReference type="Proteomes" id="UP000679629">
    <property type="component" value="Chromosome"/>
</dbReference>
<evidence type="ECO:0000313" key="3">
    <source>
        <dbReference type="Proteomes" id="UP000679629"/>
    </source>
</evidence>
<sequence>MNPGGALRVTTTVASALALAVATTSCDSSDGPASGRVTIRISTFSNMGFNTSGLFEEYERLHPGITIEEDNAADEATYWQALQPKLSSGQGLGDIVSVEVGRIRTIAGSKAGMFADLSQAPGVRADSFYPWKWDQAEAEDGRVLGLGTDIGPMAVCYRKDLFRQAGLPTQRDAVGDLWAAGWERYVDVGERFQKQTEDKSLRFMDTGNGLYNAMIFGQTTSYYDSSGKLVHDSNPGVRRAYDLAARANASGMTARLQQFQTNWRKSFSAAKFATVVCPSWMLGQISQAAGPGGEGQWDIARAPAPANWGGSFLTVPENSEVRGEAEKLAAWLTDPAQQAKTFADASAGNFPSSRTAAAGPSVAGTRSRYFSDAPVGRIFGAAAKDMPTLNIGPDQGLITNAISSGLTRVEQQGMNPDESWRQSLGEVESAIGKD</sequence>
<dbReference type="PANTHER" id="PTHR43649:SF32">
    <property type="entry name" value="SUGAR BINDING SECRETED PROTEIN"/>
    <property type="match status" value="1"/>
</dbReference>
<feature type="region of interest" description="Disordered" evidence="1">
    <location>
        <begin position="411"/>
        <end position="434"/>
    </location>
</feature>
<proteinExistence type="predicted"/>
<dbReference type="PANTHER" id="PTHR43649">
    <property type="entry name" value="ARABINOSE-BINDING PROTEIN-RELATED"/>
    <property type="match status" value="1"/>
</dbReference>
<dbReference type="InterPro" id="IPR006059">
    <property type="entry name" value="SBP"/>
</dbReference>
<gene>
    <name evidence="2" type="ORF">KJK29_34080</name>
</gene>
<keyword evidence="3" id="KW-1185">Reference proteome</keyword>
<protein>
    <submittedName>
        <fullName evidence="2">Extracellular solute-binding protein</fullName>
    </submittedName>
</protein>
<evidence type="ECO:0000256" key="1">
    <source>
        <dbReference type="SAM" id="MobiDB-lite"/>
    </source>
</evidence>
<reference evidence="3" key="1">
    <citation type="submission" date="2021-05" db="EMBL/GenBank/DDBJ databases">
        <title>Direct Submission.</title>
        <authorList>
            <person name="Li K."/>
            <person name="Gao J."/>
        </authorList>
    </citation>
    <scope>NUCLEOTIDE SEQUENCE [LARGE SCALE GENOMIC DNA]</scope>
    <source>
        <strain evidence="3">MG62</strain>
    </source>
</reference>
<accession>A0ABX8G1H4</accession>
<dbReference type="Gene3D" id="3.40.190.10">
    <property type="entry name" value="Periplasmic binding protein-like II"/>
    <property type="match status" value="1"/>
</dbReference>